<keyword evidence="5 6" id="KW-0472">Membrane</keyword>
<dbReference type="Proteomes" id="UP000886069">
    <property type="component" value="Unassembled WGS sequence"/>
</dbReference>
<dbReference type="AlphaFoldDB" id="A0A7V2AUG7"/>
<accession>A0A7V2AUG7</accession>
<evidence type="ECO:0000256" key="6">
    <source>
        <dbReference type="SAM" id="Phobius"/>
    </source>
</evidence>
<dbReference type="Pfam" id="PF00209">
    <property type="entry name" value="SNF"/>
    <property type="match status" value="1"/>
</dbReference>
<gene>
    <name evidence="7" type="ORF">ENO08_03530</name>
</gene>
<keyword evidence="3 6" id="KW-0812">Transmembrane</keyword>
<dbReference type="PROSITE" id="PS50267">
    <property type="entry name" value="NA_NEUROTRAN_SYMP_3"/>
    <property type="match status" value="1"/>
</dbReference>
<feature type="non-terminal residue" evidence="7">
    <location>
        <position position="50"/>
    </location>
</feature>
<reference evidence="7" key="1">
    <citation type="journal article" date="2020" name="mSystems">
        <title>Genome- and Community-Level Interaction Insights into Carbon Utilization and Element Cycling Functions of Hydrothermarchaeota in Hydrothermal Sediment.</title>
        <authorList>
            <person name="Zhou Z."/>
            <person name="Liu Y."/>
            <person name="Xu W."/>
            <person name="Pan J."/>
            <person name="Luo Z.H."/>
            <person name="Li M."/>
        </authorList>
    </citation>
    <scope>NUCLEOTIDE SEQUENCE [LARGE SCALE GENOMIC DNA]</scope>
    <source>
        <strain evidence="7">SpSt-1233</strain>
    </source>
</reference>
<organism evidence="7">
    <name type="scientific">Eiseniibacteriota bacterium</name>
    <dbReference type="NCBI Taxonomy" id="2212470"/>
    <lineage>
        <taxon>Bacteria</taxon>
        <taxon>Candidatus Eiseniibacteriota</taxon>
    </lineage>
</organism>
<dbReference type="PANTHER" id="PTHR42948">
    <property type="entry name" value="TRANSPORTER"/>
    <property type="match status" value="1"/>
</dbReference>
<evidence type="ECO:0000256" key="2">
    <source>
        <dbReference type="ARBA" id="ARBA00022448"/>
    </source>
</evidence>
<evidence type="ECO:0008006" key="8">
    <source>
        <dbReference type="Google" id="ProtNLM"/>
    </source>
</evidence>
<dbReference type="InterPro" id="IPR000175">
    <property type="entry name" value="Na/ntran_symport"/>
</dbReference>
<proteinExistence type="predicted"/>
<feature type="transmembrane region" description="Helical" evidence="6">
    <location>
        <begin position="20"/>
        <end position="38"/>
    </location>
</feature>
<dbReference type="SUPFAM" id="SSF161070">
    <property type="entry name" value="SNF-like"/>
    <property type="match status" value="1"/>
</dbReference>
<evidence type="ECO:0000313" key="7">
    <source>
        <dbReference type="EMBL" id="HER43511.1"/>
    </source>
</evidence>
<comment type="subcellular location">
    <subcellularLocation>
        <location evidence="1">Membrane</location>
        <topology evidence="1">Multi-pass membrane protein</topology>
    </subcellularLocation>
</comment>
<evidence type="ECO:0000256" key="5">
    <source>
        <dbReference type="ARBA" id="ARBA00023136"/>
    </source>
</evidence>
<dbReference type="InterPro" id="IPR037272">
    <property type="entry name" value="SNS_sf"/>
</dbReference>
<sequence length="50" mass="5503">MRARDRGARVNETFTSRWSLLLAALGMAIGTGNIWRFPRVVAQNGGAPFL</sequence>
<dbReference type="PANTHER" id="PTHR42948:SF1">
    <property type="entry name" value="TRANSPORTER"/>
    <property type="match status" value="1"/>
</dbReference>
<dbReference type="GO" id="GO:0016020">
    <property type="term" value="C:membrane"/>
    <property type="evidence" value="ECO:0007669"/>
    <property type="project" value="UniProtKB-SubCell"/>
</dbReference>
<protein>
    <recommendedName>
        <fullName evidence="8">Sodium-dependent transporter</fullName>
    </recommendedName>
</protein>
<name>A0A7V2AUG7_UNCEI</name>
<keyword evidence="2" id="KW-0813">Transport</keyword>
<dbReference type="EMBL" id="DSEC01000249">
    <property type="protein sequence ID" value="HER43511.1"/>
    <property type="molecule type" value="Genomic_DNA"/>
</dbReference>
<comment type="caution">
    <text evidence="7">The sequence shown here is derived from an EMBL/GenBank/DDBJ whole genome shotgun (WGS) entry which is preliminary data.</text>
</comment>
<keyword evidence="4 6" id="KW-1133">Transmembrane helix</keyword>
<evidence type="ECO:0000256" key="3">
    <source>
        <dbReference type="ARBA" id="ARBA00022692"/>
    </source>
</evidence>
<evidence type="ECO:0000256" key="4">
    <source>
        <dbReference type="ARBA" id="ARBA00022989"/>
    </source>
</evidence>
<evidence type="ECO:0000256" key="1">
    <source>
        <dbReference type="ARBA" id="ARBA00004141"/>
    </source>
</evidence>